<dbReference type="EMBL" id="JBDLBR010000002">
    <property type="protein sequence ID" value="MEN7536721.1"/>
    <property type="molecule type" value="Genomic_DNA"/>
</dbReference>
<dbReference type="Gene3D" id="3.40.605.10">
    <property type="entry name" value="Aldehyde Dehydrogenase, Chain A, domain 1"/>
    <property type="match status" value="1"/>
</dbReference>
<comment type="caution">
    <text evidence="5">The sequence shown here is derived from an EMBL/GenBank/DDBJ whole genome shotgun (WGS) entry which is preliminary data.</text>
</comment>
<dbReference type="RefSeq" id="WP_346784174.1">
    <property type="nucleotide sequence ID" value="NZ_JBDLBR010000002.1"/>
</dbReference>
<dbReference type="Proteomes" id="UP001484535">
    <property type="component" value="Unassembled WGS sequence"/>
</dbReference>
<dbReference type="InterPro" id="IPR016163">
    <property type="entry name" value="Ald_DH_C"/>
</dbReference>
<comment type="similarity">
    <text evidence="3">Belongs to the aldehyde dehydrogenase family.</text>
</comment>
<dbReference type="InterPro" id="IPR016161">
    <property type="entry name" value="Ald_DH/histidinol_DH"/>
</dbReference>
<keyword evidence="1 3" id="KW-0560">Oxidoreductase</keyword>
<dbReference type="SUPFAM" id="SSF53720">
    <property type="entry name" value="ALDH-like"/>
    <property type="match status" value="1"/>
</dbReference>
<feature type="active site" evidence="2">
    <location>
        <position position="246"/>
    </location>
</feature>
<protein>
    <submittedName>
        <fullName evidence="5">Aldehyde dehydrogenase family protein</fullName>
    </submittedName>
</protein>
<dbReference type="PROSITE" id="PS00070">
    <property type="entry name" value="ALDEHYDE_DEHYDR_CYS"/>
    <property type="match status" value="1"/>
</dbReference>
<evidence type="ECO:0000313" key="6">
    <source>
        <dbReference type="Proteomes" id="UP001484535"/>
    </source>
</evidence>
<dbReference type="Pfam" id="PF00171">
    <property type="entry name" value="Aldedh"/>
    <property type="match status" value="1"/>
</dbReference>
<evidence type="ECO:0000256" key="3">
    <source>
        <dbReference type="RuleBase" id="RU003345"/>
    </source>
</evidence>
<dbReference type="PANTHER" id="PTHR11699">
    <property type="entry name" value="ALDEHYDE DEHYDROGENASE-RELATED"/>
    <property type="match status" value="1"/>
</dbReference>
<accession>A0ABV0CVL8</accession>
<evidence type="ECO:0000259" key="4">
    <source>
        <dbReference type="Pfam" id="PF00171"/>
    </source>
</evidence>
<dbReference type="InterPro" id="IPR029510">
    <property type="entry name" value="Ald_DH_CS_GLU"/>
</dbReference>
<sequence>MTQNEQLHMFVDGQHRRAAESREVRDPATGEVIGLAPVGTRSDLDAAVAAARRAQPGWAQQSDEARAQACRQLADIIGVHSGELARLLTREQGKPLKGIGSEFELGGCAAWLNATADLSLPVEVIQDDDTARVEKHHVPLGVIGSITPWNWPLLIAIWHIAPSIRAGNTVVIKPSPYTTLSTLRMVELLAAALPEGVLNVVADGEGVAEGLTTHKDVDKIIFTGSTETGKKIMAAAAPTLKKLTLEMGGNDAGIVLPDVDPKAVAEGIFWGAFINNGQTCAALKRLYVHDDVYDEICAELSHLAQTMPMGPGLDESNVLGPVQNEMQFQKVTRLASSSPTEGGRVITGGAPREGEGFFFPITLIADAREGMACVDEEQFGPLLPIIRFTEVDDAIRQANSLDVDLAASVWSKDIDAARAIAERLVAGTVYINKHGEVAPHIPFGGARYSSMGVEFGIEGLKSCTNIKVYNIAK</sequence>
<evidence type="ECO:0000313" key="5">
    <source>
        <dbReference type="EMBL" id="MEN7536721.1"/>
    </source>
</evidence>
<reference evidence="5 6" key="1">
    <citation type="submission" date="2024-05" db="EMBL/GenBank/DDBJ databases">
        <authorList>
            <person name="Park S."/>
        </authorList>
    </citation>
    <scope>NUCLEOTIDE SEQUENCE [LARGE SCALE GENOMIC DNA]</scope>
    <source>
        <strain evidence="5 6">DGU5</strain>
    </source>
</reference>
<proteinExistence type="inferred from homology"/>
<organism evidence="5 6">
    <name type="scientific">Aurantiacibacter flavus</name>
    <dbReference type="NCBI Taxonomy" id="3145232"/>
    <lineage>
        <taxon>Bacteria</taxon>
        <taxon>Pseudomonadati</taxon>
        <taxon>Pseudomonadota</taxon>
        <taxon>Alphaproteobacteria</taxon>
        <taxon>Sphingomonadales</taxon>
        <taxon>Erythrobacteraceae</taxon>
        <taxon>Aurantiacibacter</taxon>
    </lineage>
</organism>
<dbReference type="CDD" id="cd07106">
    <property type="entry name" value="ALDH_AldA-AAD23400"/>
    <property type="match status" value="1"/>
</dbReference>
<dbReference type="InterPro" id="IPR016162">
    <property type="entry name" value="Ald_DH_N"/>
</dbReference>
<gene>
    <name evidence="5" type="ORF">ABDJ38_06010</name>
</gene>
<dbReference type="InterPro" id="IPR015590">
    <property type="entry name" value="Aldehyde_DH_dom"/>
</dbReference>
<dbReference type="Gene3D" id="3.40.309.10">
    <property type="entry name" value="Aldehyde Dehydrogenase, Chain A, domain 2"/>
    <property type="match status" value="1"/>
</dbReference>
<evidence type="ECO:0000256" key="1">
    <source>
        <dbReference type="ARBA" id="ARBA00023002"/>
    </source>
</evidence>
<dbReference type="InterPro" id="IPR016160">
    <property type="entry name" value="Ald_DH_CS_CYS"/>
</dbReference>
<dbReference type="InterPro" id="IPR044086">
    <property type="entry name" value="LUC3-like"/>
</dbReference>
<name>A0ABV0CVL8_9SPHN</name>
<dbReference type="PROSITE" id="PS00687">
    <property type="entry name" value="ALDEHYDE_DEHYDR_GLU"/>
    <property type="match status" value="1"/>
</dbReference>
<evidence type="ECO:0000256" key="2">
    <source>
        <dbReference type="PROSITE-ProRule" id="PRU10007"/>
    </source>
</evidence>
<keyword evidence="6" id="KW-1185">Reference proteome</keyword>
<feature type="domain" description="Aldehyde dehydrogenase" evidence="4">
    <location>
        <begin position="20"/>
        <end position="468"/>
    </location>
</feature>